<keyword evidence="2" id="KW-0536">Nodulation</keyword>
<dbReference type="InterPro" id="IPR051159">
    <property type="entry name" value="Hexapeptide_acetyltransf"/>
</dbReference>
<evidence type="ECO:0000256" key="3">
    <source>
        <dbReference type="ARBA" id="ARBA00022679"/>
    </source>
</evidence>
<dbReference type="STRING" id="1123501.Wenmar_01800"/>
<dbReference type="GO" id="GO:0008374">
    <property type="term" value="F:O-acyltransferase activity"/>
    <property type="evidence" value="ECO:0007669"/>
    <property type="project" value="TreeGrafter"/>
</dbReference>
<dbReference type="PROSITE" id="PS00101">
    <property type="entry name" value="HEXAPEP_TRANSFERASES"/>
    <property type="match status" value="1"/>
</dbReference>
<keyword evidence="5 9" id="KW-0012">Acyltransferase</keyword>
<dbReference type="SMART" id="SM01266">
    <property type="entry name" value="Mac"/>
    <property type="match status" value="1"/>
</dbReference>
<organism evidence="9 10">
    <name type="scientific">Wenxinia marina DSM 24838</name>
    <dbReference type="NCBI Taxonomy" id="1123501"/>
    <lineage>
        <taxon>Bacteria</taxon>
        <taxon>Pseudomonadati</taxon>
        <taxon>Pseudomonadota</taxon>
        <taxon>Alphaproteobacteria</taxon>
        <taxon>Rhodobacterales</taxon>
        <taxon>Roseobacteraceae</taxon>
        <taxon>Wenxinia</taxon>
    </lineage>
</organism>
<evidence type="ECO:0000313" key="10">
    <source>
        <dbReference type="Proteomes" id="UP000035100"/>
    </source>
</evidence>
<dbReference type="Gene3D" id="2.160.10.10">
    <property type="entry name" value="Hexapeptide repeat proteins"/>
    <property type="match status" value="1"/>
</dbReference>
<dbReference type="FunFam" id="2.160.10.10:FF:000025">
    <property type="entry name" value="Hexapeptide-repeat containing-acetyltransferase"/>
    <property type="match status" value="1"/>
</dbReference>
<evidence type="ECO:0000256" key="1">
    <source>
        <dbReference type="ARBA" id="ARBA00007274"/>
    </source>
</evidence>
<feature type="domain" description="Maltose/galactoside acetyltransferase" evidence="8">
    <location>
        <begin position="6"/>
        <end position="60"/>
    </location>
</feature>
<comment type="similarity">
    <text evidence="1">Belongs to the transferase hexapeptide repeat family.</text>
</comment>
<dbReference type="PATRIC" id="fig|1123501.6.peg.1897"/>
<dbReference type="Pfam" id="PF12464">
    <property type="entry name" value="Mac"/>
    <property type="match status" value="1"/>
</dbReference>
<name>A0A0D0QEJ8_9RHOB</name>
<evidence type="ECO:0000256" key="4">
    <source>
        <dbReference type="ARBA" id="ARBA00022737"/>
    </source>
</evidence>
<evidence type="ECO:0000259" key="8">
    <source>
        <dbReference type="SMART" id="SM01266"/>
    </source>
</evidence>
<dbReference type="InterPro" id="IPR011004">
    <property type="entry name" value="Trimer_LpxA-like_sf"/>
</dbReference>
<keyword evidence="10" id="KW-1185">Reference proteome</keyword>
<dbReference type="OrthoDB" id="9815592at2"/>
<evidence type="ECO:0000256" key="2">
    <source>
        <dbReference type="ARBA" id="ARBA00022458"/>
    </source>
</evidence>
<gene>
    <name evidence="9" type="ORF">Wenmar_01800</name>
</gene>
<dbReference type="InterPro" id="IPR001451">
    <property type="entry name" value="Hexapep"/>
</dbReference>
<evidence type="ECO:0000313" key="9">
    <source>
        <dbReference type="EMBL" id="KIQ69438.1"/>
    </source>
</evidence>
<dbReference type="AlphaFoldDB" id="A0A0D0QEJ8"/>
<dbReference type="CDD" id="cd03357">
    <property type="entry name" value="LbH_MAT_GAT"/>
    <property type="match status" value="1"/>
</dbReference>
<sequence length="185" mass="19641">MLRTELEKMQAGEWYSCLDPELEALRMVARRAVHEHRVLDPDKRGAIAPRLAALFGSVGNDVYIEAPFHCAYGFNIAIGDGAYFNAGCTILDSGSVTIGERTLMGPNVQIYCAEHNKEADLRAAGQEIARPVSIGSDVWIGGGAVVLPGVTIGDRSVIGAGSVITRDVDSGAVVVGNPGRPVRHD</sequence>
<reference evidence="9 10" key="1">
    <citation type="submission" date="2013-01" db="EMBL/GenBank/DDBJ databases">
        <authorList>
            <person name="Fiebig A."/>
            <person name="Goeker M."/>
            <person name="Klenk H.-P.P."/>
        </authorList>
    </citation>
    <scope>NUCLEOTIDE SEQUENCE [LARGE SCALE GENOMIC DNA]</scope>
    <source>
        <strain evidence="9 10">DSM 24838</strain>
    </source>
</reference>
<dbReference type="PANTHER" id="PTHR23416">
    <property type="entry name" value="SIALIC ACID SYNTHASE-RELATED"/>
    <property type="match status" value="1"/>
</dbReference>
<comment type="function">
    <text evidence="6">Acetyltransferase implicated in the O-acetylation of Nod factors.</text>
</comment>
<dbReference type="GO" id="GO:0016407">
    <property type="term" value="F:acetyltransferase activity"/>
    <property type="evidence" value="ECO:0007669"/>
    <property type="project" value="InterPro"/>
</dbReference>
<dbReference type="PANTHER" id="PTHR23416:SF23">
    <property type="entry name" value="ACETYLTRANSFERASE C18B11.09C-RELATED"/>
    <property type="match status" value="1"/>
</dbReference>
<proteinExistence type="inferred from homology"/>
<keyword evidence="4" id="KW-0677">Repeat</keyword>
<dbReference type="Pfam" id="PF00132">
    <property type="entry name" value="Hexapep"/>
    <property type="match status" value="1"/>
</dbReference>
<comment type="caution">
    <text evidence="9">The sequence shown here is derived from an EMBL/GenBank/DDBJ whole genome shotgun (WGS) entry which is preliminary data.</text>
</comment>
<dbReference type="InterPro" id="IPR024688">
    <property type="entry name" value="Mac_dom"/>
</dbReference>
<dbReference type="InterPro" id="IPR018357">
    <property type="entry name" value="Hexapep_transf_CS"/>
</dbReference>
<dbReference type="EMBL" id="AONG01000009">
    <property type="protein sequence ID" value="KIQ69438.1"/>
    <property type="molecule type" value="Genomic_DNA"/>
</dbReference>
<evidence type="ECO:0000256" key="7">
    <source>
        <dbReference type="ARBA" id="ARBA00067695"/>
    </source>
</evidence>
<dbReference type="RefSeq" id="WP_081617131.1">
    <property type="nucleotide sequence ID" value="NZ_KB902299.1"/>
</dbReference>
<protein>
    <recommendedName>
        <fullName evidence="7">Nodulation protein L</fullName>
    </recommendedName>
</protein>
<evidence type="ECO:0000256" key="6">
    <source>
        <dbReference type="ARBA" id="ARBA00055587"/>
    </source>
</evidence>
<evidence type="ECO:0000256" key="5">
    <source>
        <dbReference type="ARBA" id="ARBA00023315"/>
    </source>
</evidence>
<dbReference type="Proteomes" id="UP000035100">
    <property type="component" value="Unassembled WGS sequence"/>
</dbReference>
<keyword evidence="3 9" id="KW-0808">Transferase</keyword>
<accession>A0A0D0QEJ8</accession>
<dbReference type="SUPFAM" id="SSF51161">
    <property type="entry name" value="Trimeric LpxA-like enzymes"/>
    <property type="match status" value="1"/>
</dbReference>